<comment type="caution">
    <text evidence="1">The sequence shown here is derived from an EMBL/GenBank/DDBJ whole genome shotgun (WGS) entry which is preliminary data.</text>
</comment>
<name>A0ACC2N7N0_9HYME</name>
<gene>
    <name evidence="1" type="ORF">QAD02_008635</name>
</gene>
<dbReference type="EMBL" id="CM056744">
    <property type="protein sequence ID" value="KAJ8666973.1"/>
    <property type="molecule type" value="Genomic_DNA"/>
</dbReference>
<protein>
    <submittedName>
        <fullName evidence="1">Uncharacterized protein</fullName>
    </submittedName>
</protein>
<evidence type="ECO:0000313" key="2">
    <source>
        <dbReference type="Proteomes" id="UP001239111"/>
    </source>
</evidence>
<sequence length="284" mass="31701">MEGLALMRTNLSWAQWFLVFGLIDFLNAEPIFGKNVAKVEKNEFLPVVSIYGRTDGMIGAKHHICGGTLISSLHVLTAAHCILSEKIMESNFVLVGSNKLKSPEIRMFKPVTWLRYQDWGGRRVDFDAGYDDIAVIKLNENVEGLKTADIEFGKKEIHAGTKFVLTGWGHTSGAKKAPIEPLILRKVSLEVTSKIECTKRVKILRACMKVDLINRDSSICLTAKPHALGGPGDSGSPLFDMNHHLVGMHSWVCPKIKTDPEMKVNVALNLHFYKDFIEYATNHL</sequence>
<accession>A0ACC2N7N0</accession>
<organism evidence="1 2">
    <name type="scientific">Eretmocerus hayati</name>
    <dbReference type="NCBI Taxonomy" id="131215"/>
    <lineage>
        <taxon>Eukaryota</taxon>
        <taxon>Metazoa</taxon>
        <taxon>Ecdysozoa</taxon>
        <taxon>Arthropoda</taxon>
        <taxon>Hexapoda</taxon>
        <taxon>Insecta</taxon>
        <taxon>Pterygota</taxon>
        <taxon>Neoptera</taxon>
        <taxon>Endopterygota</taxon>
        <taxon>Hymenoptera</taxon>
        <taxon>Apocrita</taxon>
        <taxon>Proctotrupomorpha</taxon>
        <taxon>Chalcidoidea</taxon>
        <taxon>Aphelinidae</taxon>
        <taxon>Aphelininae</taxon>
        <taxon>Eretmocerus</taxon>
    </lineage>
</organism>
<evidence type="ECO:0000313" key="1">
    <source>
        <dbReference type="EMBL" id="KAJ8666973.1"/>
    </source>
</evidence>
<keyword evidence="2" id="KW-1185">Reference proteome</keyword>
<dbReference type="Proteomes" id="UP001239111">
    <property type="component" value="Chromosome 4"/>
</dbReference>
<reference evidence="1" key="1">
    <citation type="submission" date="2023-04" db="EMBL/GenBank/DDBJ databases">
        <title>A chromosome-level genome assembly of the parasitoid wasp Eretmocerus hayati.</title>
        <authorList>
            <person name="Zhong Y."/>
            <person name="Liu S."/>
            <person name="Liu Y."/>
        </authorList>
    </citation>
    <scope>NUCLEOTIDE SEQUENCE</scope>
    <source>
        <strain evidence="1">ZJU_SS_LIU_2023</strain>
    </source>
</reference>
<proteinExistence type="predicted"/>